<dbReference type="PANTHER" id="PTHR10578:SF149">
    <property type="entry name" value="2-HYDROXYACID OXIDASE 2"/>
    <property type="match status" value="1"/>
</dbReference>
<accession>A7REP0</accession>
<evidence type="ECO:0000256" key="1">
    <source>
        <dbReference type="ARBA" id="ARBA00001917"/>
    </source>
</evidence>
<keyword evidence="3" id="KW-0560">Oxidoreductase</keyword>
<keyword evidence="11" id="KW-1185">Reference proteome</keyword>
<gene>
    <name evidence="10" type="ORF">NEMVEDRAFT_v1g157632</name>
</gene>
<keyword evidence="8" id="KW-0288">FMN</keyword>
<name>A7REP0_NEMVE</name>
<proteinExistence type="inferred from homology"/>
<dbReference type="PhylomeDB" id="A7REP0"/>
<feature type="active site" description="Proton acceptor" evidence="7">
    <location>
        <position position="255"/>
    </location>
</feature>
<evidence type="ECO:0000256" key="2">
    <source>
        <dbReference type="ARBA" id="ARBA00013087"/>
    </source>
</evidence>
<dbReference type="FunFam" id="3.20.20.70:FF:000056">
    <property type="entry name" value="hydroxyacid oxidase 2"/>
    <property type="match status" value="1"/>
</dbReference>
<comment type="similarity">
    <text evidence="4">Belongs to the FMN-dependent alpha-hydroxy acid dehydrogenase family.</text>
</comment>
<feature type="binding site" evidence="8">
    <location>
        <position position="26"/>
    </location>
    <ligand>
        <name>glyoxylate</name>
        <dbReference type="ChEBI" id="CHEBI:36655"/>
    </ligand>
</feature>
<feature type="binding site" evidence="8">
    <location>
        <position position="108"/>
    </location>
    <ligand>
        <name>FMN</name>
        <dbReference type="ChEBI" id="CHEBI:58210"/>
    </ligand>
</feature>
<dbReference type="KEGG" id="nve:5522128"/>
<feature type="binding site" evidence="8">
    <location>
        <position position="255"/>
    </location>
    <ligand>
        <name>glyoxylate</name>
        <dbReference type="ChEBI" id="CHEBI:36655"/>
    </ligand>
</feature>
<dbReference type="PROSITE" id="PS00557">
    <property type="entry name" value="FMN_HYDROXY_ACID_DH_1"/>
    <property type="match status" value="1"/>
</dbReference>
<dbReference type="FunCoup" id="A7REP0">
    <property type="interactions" value="85"/>
</dbReference>
<comment type="cofactor">
    <cofactor evidence="1">
        <name>FMN</name>
        <dbReference type="ChEBI" id="CHEBI:58210"/>
    </cofactor>
</comment>
<organism evidence="10 11">
    <name type="scientific">Nematostella vectensis</name>
    <name type="common">Starlet sea anemone</name>
    <dbReference type="NCBI Taxonomy" id="45351"/>
    <lineage>
        <taxon>Eukaryota</taxon>
        <taxon>Metazoa</taxon>
        <taxon>Cnidaria</taxon>
        <taxon>Anthozoa</taxon>
        <taxon>Hexacorallia</taxon>
        <taxon>Actiniaria</taxon>
        <taxon>Edwardsiidae</taxon>
        <taxon>Nematostella</taxon>
    </lineage>
</organism>
<dbReference type="CDD" id="cd02809">
    <property type="entry name" value="alpha_hydroxyacid_oxid_FMN"/>
    <property type="match status" value="1"/>
</dbReference>
<evidence type="ECO:0000259" key="9">
    <source>
        <dbReference type="PROSITE" id="PS51349"/>
    </source>
</evidence>
<dbReference type="Pfam" id="PF01070">
    <property type="entry name" value="FMN_dh"/>
    <property type="match status" value="1"/>
</dbReference>
<reference evidence="10 11" key="1">
    <citation type="journal article" date="2007" name="Science">
        <title>Sea anemone genome reveals ancestral eumetazoan gene repertoire and genomic organization.</title>
        <authorList>
            <person name="Putnam N.H."/>
            <person name="Srivastava M."/>
            <person name="Hellsten U."/>
            <person name="Dirks B."/>
            <person name="Chapman J."/>
            <person name="Salamov A."/>
            <person name="Terry A."/>
            <person name="Shapiro H."/>
            <person name="Lindquist E."/>
            <person name="Kapitonov V.V."/>
            <person name="Jurka J."/>
            <person name="Genikhovich G."/>
            <person name="Grigoriev I.V."/>
            <person name="Lucas S.M."/>
            <person name="Steele R.E."/>
            <person name="Finnerty J.R."/>
            <person name="Technau U."/>
            <person name="Martindale M.Q."/>
            <person name="Rokhsar D.S."/>
        </authorList>
    </citation>
    <scope>NUCLEOTIDE SEQUENCE [LARGE SCALE GENOMIC DNA]</scope>
    <source>
        <strain evidence="11">CH2 X CH6</strain>
    </source>
</reference>
<evidence type="ECO:0000256" key="3">
    <source>
        <dbReference type="ARBA" id="ARBA00023002"/>
    </source>
</evidence>
<evidence type="ECO:0000313" key="10">
    <source>
        <dbReference type="EMBL" id="EDO49944.1"/>
    </source>
</evidence>
<comment type="catalytic activity">
    <reaction evidence="5">
        <text>a (2S)-2-hydroxycarboxylate + O2 = a 2-oxocarboxylate + H2O2</text>
        <dbReference type="Rhea" id="RHEA:16789"/>
        <dbReference type="ChEBI" id="CHEBI:15379"/>
        <dbReference type="ChEBI" id="CHEBI:16240"/>
        <dbReference type="ChEBI" id="CHEBI:35179"/>
        <dbReference type="ChEBI" id="CHEBI:58123"/>
        <dbReference type="EC" id="1.1.3.15"/>
    </reaction>
    <physiologicalReaction direction="left-to-right" evidence="5">
        <dbReference type="Rhea" id="RHEA:16790"/>
    </physiologicalReaction>
</comment>
<feature type="domain" description="FMN hydroxy acid dehydrogenase" evidence="9">
    <location>
        <begin position="1"/>
        <end position="358"/>
    </location>
</feature>
<comment type="catalytic activity">
    <reaction evidence="6">
        <text>2-hydroxyoctanoate + O2 = 2-oxooctanoate + H2O2</text>
        <dbReference type="Rhea" id="RHEA:67940"/>
        <dbReference type="ChEBI" id="CHEBI:15379"/>
        <dbReference type="ChEBI" id="CHEBI:16240"/>
        <dbReference type="ChEBI" id="CHEBI:133514"/>
        <dbReference type="ChEBI" id="CHEBI:176689"/>
    </reaction>
    <physiologicalReaction direction="left-to-right" evidence="6">
        <dbReference type="Rhea" id="RHEA:67941"/>
    </physiologicalReaction>
</comment>
<dbReference type="GO" id="GO:0005777">
    <property type="term" value="C:peroxisome"/>
    <property type="evidence" value="ECO:0007669"/>
    <property type="project" value="UniProtKB-ARBA"/>
</dbReference>
<protein>
    <recommendedName>
        <fullName evidence="2">(S)-2-hydroxy-acid oxidase</fullName>
        <ecNumber evidence="2">1.1.3.15</ecNumber>
    </recommendedName>
</protein>
<keyword evidence="8" id="KW-0285">Flavoprotein</keyword>
<dbReference type="GO" id="GO:0010181">
    <property type="term" value="F:FMN binding"/>
    <property type="evidence" value="ECO:0007669"/>
    <property type="project" value="InterPro"/>
</dbReference>
<dbReference type="PROSITE" id="PS51349">
    <property type="entry name" value="FMN_HYDROXY_ACID_DH_2"/>
    <property type="match status" value="1"/>
</dbReference>
<feature type="binding site" evidence="8">
    <location>
        <position position="258"/>
    </location>
    <ligand>
        <name>FMN</name>
        <dbReference type="ChEBI" id="CHEBI:58210"/>
    </ligand>
</feature>
<feature type="binding site" evidence="8">
    <location>
        <begin position="309"/>
        <end position="310"/>
    </location>
    <ligand>
        <name>FMN</name>
        <dbReference type="ChEBI" id="CHEBI:58210"/>
    </ligand>
</feature>
<feature type="binding site" evidence="8">
    <location>
        <position position="231"/>
    </location>
    <ligand>
        <name>FMN</name>
        <dbReference type="ChEBI" id="CHEBI:58210"/>
    </ligand>
</feature>
<dbReference type="PANTHER" id="PTHR10578">
    <property type="entry name" value="S -2-HYDROXY-ACID OXIDASE-RELATED"/>
    <property type="match status" value="1"/>
</dbReference>
<dbReference type="PIRSF" id="PIRSF000138">
    <property type="entry name" value="Al-hdrx_acd_dh"/>
    <property type="match status" value="1"/>
</dbReference>
<dbReference type="EC" id="1.1.3.15" evidence="2"/>
<evidence type="ECO:0000313" key="11">
    <source>
        <dbReference type="Proteomes" id="UP000001593"/>
    </source>
</evidence>
<dbReference type="OMA" id="CMLADTD"/>
<feature type="binding site" evidence="8">
    <location>
        <position position="132"/>
    </location>
    <ligand>
        <name>glyoxylate</name>
        <dbReference type="ChEBI" id="CHEBI:36655"/>
    </ligand>
</feature>
<feature type="binding site" evidence="8">
    <location>
        <position position="253"/>
    </location>
    <ligand>
        <name>FMN</name>
        <dbReference type="ChEBI" id="CHEBI:58210"/>
    </ligand>
</feature>
<dbReference type="Proteomes" id="UP000001593">
    <property type="component" value="Unassembled WGS sequence"/>
</dbReference>
<dbReference type="Gene3D" id="3.20.20.70">
    <property type="entry name" value="Aldolase class I"/>
    <property type="match status" value="1"/>
</dbReference>
<dbReference type="InterPro" id="IPR000262">
    <property type="entry name" value="FMN-dep_DH"/>
</dbReference>
<dbReference type="AlphaFoldDB" id="A7REP0"/>
<dbReference type="InterPro" id="IPR012133">
    <property type="entry name" value="Alpha-hydoxy_acid_DH_FMN"/>
</dbReference>
<dbReference type="STRING" id="45351.A7REP0"/>
<dbReference type="InParanoid" id="A7REP0"/>
<dbReference type="InterPro" id="IPR013785">
    <property type="entry name" value="Aldolase_TIM"/>
</dbReference>
<evidence type="ECO:0000256" key="5">
    <source>
        <dbReference type="ARBA" id="ARBA00029325"/>
    </source>
</evidence>
<evidence type="ECO:0000256" key="8">
    <source>
        <dbReference type="PIRSR" id="PIRSR000138-2"/>
    </source>
</evidence>
<dbReference type="SUPFAM" id="SSF51395">
    <property type="entry name" value="FMN-linked oxidoreductases"/>
    <property type="match status" value="1"/>
</dbReference>
<dbReference type="GO" id="GO:0003973">
    <property type="term" value="F:(S)-2-hydroxy-acid oxidase activity"/>
    <property type="evidence" value="ECO:0007669"/>
    <property type="project" value="UniProtKB-EC"/>
</dbReference>
<sequence length="358" mass="39129">METVPVSVTDFEKLAKEKLPTHAFQYFVGGSEEEKTLQENKNAFKRLKIRPRVLMGISSVDMSTTLLGHPVSMPIGISPTALHKIAHKDGEVATVKAAGSADTCMVLSIASTCTLEDVASASPHSPKWFLIYMLYDKEYLKSLIKRAEDCGFQAIVFVVDAPITGESYDGMRNRKRNIPFLPPGITPPLLDFSKMKGKGNKNSFSDVIEHNISWETVNWLKKQTKLPLVLKGIMTGEDAKLAVDHGVDAIIVSNHGGRQLDSVSATIDVLPEIVDAVQGKLEVYMDGGVTLGTDVFKALALGARAVFLGRAVIWGLACKGEEGVSYILELLREELRKAMWLSGCRSVGDISRNHVTKS</sequence>
<dbReference type="HOGENOM" id="CLU_020639_0_0_1"/>
<dbReference type="EMBL" id="DS469507">
    <property type="protein sequence ID" value="EDO49944.1"/>
    <property type="molecule type" value="Genomic_DNA"/>
</dbReference>
<evidence type="ECO:0000256" key="6">
    <source>
        <dbReference type="ARBA" id="ARBA00029327"/>
    </source>
</evidence>
<feature type="binding site" evidence="8">
    <location>
        <begin position="79"/>
        <end position="81"/>
    </location>
    <ligand>
        <name>FMN</name>
        <dbReference type="ChEBI" id="CHEBI:58210"/>
    </ligand>
</feature>
<dbReference type="InterPro" id="IPR037396">
    <property type="entry name" value="FMN_HAD"/>
</dbReference>
<dbReference type="eggNOG" id="KOG0538">
    <property type="taxonomic scope" value="Eukaryota"/>
</dbReference>
<evidence type="ECO:0000256" key="4">
    <source>
        <dbReference type="ARBA" id="ARBA00024042"/>
    </source>
</evidence>
<evidence type="ECO:0000256" key="7">
    <source>
        <dbReference type="PIRSR" id="PIRSR000138-1"/>
    </source>
</evidence>
<dbReference type="InterPro" id="IPR008259">
    <property type="entry name" value="FMN_hydac_DH_AS"/>
</dbReference>